<feature type="region of interest" description="Disordered" evidence="2">
    <location>
        <begin position="443"/>
        <end position="469"/>
    </location>
</feature>
<feature type="compositionally biased region" description="Basic residues" evidence="2">
    <location>
        <begin position="459"/>
        <end position="469"/>
    </location>
</feature>
<accession>A0A9D3SA86</accession>
<dbReference type="EMBL" id="JAFIRN010000001">
    <property type="protein sequence ID" value="KAG5857186.1"/>
    <property type="molecule type" value="Genomic_DNA"/>
</dbReference>
<feature type="compositionally biased region" description="Basic and acidic residues" evidence="2">
    <location>
        <begin position="445"/>
        <end position="456"/>
    </location>
</feature>
<dbReference type="AlphaFoldDB" id="A0A9D3SA86"/>
<dbReference type="Proteomes" id="UP001044222">
    <property type="component" value="Unassembled WGS sequence"/>
</dbReference>
<reference evidence="3" key="1">
    <citation type="submission" date="2021-01" db="EMBL/GenBank/DDBJ databases">
        <title>A chromosome-scale assembly of European eel, Anguilla anguilla.</title>
        <authorList>
            <person name="Henkel C."/>
            <person name="Jong-Raadsen S.A."/>
            <person name="Dufour S."/>
            <person name="Weltzien F.-A."/>
            <person name="Palstra A.P."/>
            <person name="Pelster B."/>
            <person name="Spaink H.P."/>
            <person name="Van Den Thillart G.E."/>
            <person name="Jansen H."/>
            <person name="Zahm M."/>
            <person name="Klopp C."/>
            <person name="Cedric C."/>
            <person name="Louis A."/>
            <person name="Berthelot C."/>
            <person name="Parey E."/>
            <person name="Roest Crollius H."/>
            <person name="Montfort J."/>
            <person name="Robinson-Rechavi M."/>
            <person name="Bucao C."/>
            <person name="Bouchez O."/>
            <person name="Gislard M."/>
            <person name="Lluch J."/>
            <person name="Milhes M."/>
            <person name="Lampietro C."/>
            <person name="Lopez Roques C."/>
            <person name="Donnadieu C."/>
            <person name="Braasch I."/>
            <person name="Desvignes T."/>
            <person name="Postlethwait J."/>
            <person name="Bobe J."/>
            <person name="Guiguen Y."/>
            <person name="Dirks R."/>
        </authorList>
    </citation>
    <scope>NUCLEOTIDE SEQUENCE</scope>
    <source>
        <strain evidence="3">Tag_6206</strain>
        <tissue evidence="3">Liver</tissue>
    </source>
</reference>
<evidence type="ECO:0000256" key="2">
    <source>
        <dbReference type="SAM" id="MobiDB-lite"/>
    </source>
</evidence>
<keyword evidence="1" id="KW-0175">Coiled coil</keyword>
<feature type="coiled-coil region" evidence="1">
    <location>
        <begin position="57"/>
        <end position="134"/>
    </location>
</feature>
<organism evidence="3 4">
    <name type="scientific">Anguilla anguilla</name>
    <name type="common">European freshwater eel</name>
    <name type="synonym">Muraena anguilla</name>
    <dbReference type="NCBI Taxonomy" id="7936"/>
    <lineage>
        <taxon>Eukaryota</taxon>
        <taxon>Metazoa</taxon>
        <taxon>Chordata</taxon>
        <taxon>Craniata</taxon>
        <taxon>Vertebrata</taxon>
        <taxon>Euteleostomi</taxon>
        <taxon>Actinopterygii</taxon>
        <taxon>Neopterygii</taxon>
        <taxon>Teleostei</taxon>
        <taxon>Anguilliformes</taxon>
        <taxon>Anguillidae</taxon>
        <taxon>Anguilla</taxon>
    </lineage>
</organism>
<feature type="coiled-coil region" evidence="1">
    <location>
        <begin position="391"/>
        <end position="425"/>
    </location>
</feature>
<proteinExistence type="predicted"/>
<name>A0A9D3SA86_ANGAN</name>
<keyword evidence="4" id="KW-1185">Reference proteome</keyword>
<gene>
    <name evidence="3" type="ORF">ANANG_G00016430</name>
</gene>
<sequence>MNEILDLQKKKEDLEDHFKSMQNTITSIMMDNRLLKELCKAYEERTLASDKLNRGLKIIMENKVKDLETEAEILKNSLKMTAKRLQQREGFLQQKLVQEKMIRQESEEKLNSEFKASEQKIKKMNTEHEEKESSYKNQFELLKKCWTDMTTLLHSTKFEHEMLKESSKAFQAMTVNSAKEIFRVKTIVEEERSAHHEEMNALKTQLNMVTIQAQETETTLQNTLAQEKALLQETEAKLKETDLDWEEKQGSDKAQIKELLEHLASAQKIASSAKSENEGLKESCKAFQQMVKDSTEEMLGLKENTMQEHSIHQNEIETLQKKLETMTIKMDEKETALLQKLAEEEARTAQANGKFVEYKDDLIKVTKERQHFLKNEIRHFQGRAQDNLMAYRDAENQLARERRKTADLQRRLDALNEKLAQCSQTSYWALDATAQGGVQYNSERSAVDRHRQERQPAFRARRGNQKYFY</sequence>
<evidence type="ECO:0000313" key="4">
    <source>
        <dbReference type="Proteomes" id="UP001044222"/>
    </source>
</evidence>
<evidence type="ECO:0000313" key="3">
    <source>
        <dbReference type="EMBL" id="KAG5857186.1"/>
    </source>
</evidence>
<evidence type="ECO:0000256" key="1">
    <source>
        <dbReference type="SAM" id="Coils"/>
    </source>
</evidence>
<comment type="caution">
    <text evidence="3">The sequence shown here is derived from an EMBL/GenBank/DDBJ whole genome shotgun (WGS) entry which is preliminary data.</text>
</comment>
<feature type="coiled-coil region" evidence="1">
    <location>
        <begin position="217"/>
        <end position="336"/>
    </location>
</feature>
<protein>
    <submittedName>
        <fullName evidence="3">Uncharacterized protein</fullName>
    </submittedName>
</protein>